<accession>A0A6J7PK23</accession>
<name>A0A6J7PK23_9ZZZZ</name>
<sequence length="73" mass="7557">MAVLEIDGAIGAALLVKSDARDACSCFHFRTVSQGVGEQRDVCGALRAGNAPGSAHAQPHALRLAVVVARRNC</sequence>
<evidence type="ECO:0000313" key="1">
    <source>
        <dbReference type="EMBL" id="CAB4944741.1"/>
    </source>
</evidence>
<dbReference type="AlphaFoldDB" id="A0A6J7PK23"/>
<evidence type="ECO:0000313" key="2">
    <source>
        <dbReference type="EMBL" id="CAB5004765.1"/>
    </source>
</evidence>
<organism evidence="2">
    <name type="scientific">freshwater metagenome</name>
    <dbReference type="NCBI Taxonomy" id="449393"/>
    <lineage>
        <taxon>unclassified sequences</taxon>
        <taxon>metagenomes</taxon>
        <taxon>ecological metagenomes</taxon>
    </lineage>
</organism>
<dbReference type="EMBL" id="CAFBOZ010000115">
    <property type="protein sequence ID" value="CAB5004765.1"/>
    <property type="molecule type" value="Genomic_DNA"/>
</dbReference>
<reference evidence="2" key="1">
    <citation type="submission" date="2020-05" db="EMBL/GenBank/DDBJ databases">
        <authorList>
            <person name="Chiriac C."/>
            <person name="Salcher M."/>
            <person name="Ghai R."/>
            <person name="Kavagutti S V."/>
        </authorList>
    </citation>
    <scope>NUCLEOTIDE SEQUENCE</scope>
</reference>
<gene>
    <name evidence="1" type="ORF">UFOPK3773_01058</name>
    <name evidence="2" type="ORF">UFOPK3992_00906</name>
</gene>
<dbReference type="EMBL" id="CAFBNF010000107">
    <property type="protein sequence ID" value="CAB4944741.1"/>
    <property type="molecule type" value="Genomic_DNA"/>
</dbReference>
<proteinExistence type="predicted"/>
<protein>
    <submittedName>
        <fullName evidence="2">Unannotated protein</fullName>
    </submittedName>
</protein>